<dbReference type="AlphaFoldDB" id="A0A074ZZU6"/>
<evidence type="ECO:0000256" key="1">
    <source>
        <dbReference type="SAM" id="MobiDB-lite"/>
    </source>
</evidence>
<protein>
    <submittedName>
        <fullName evidence="2">Uncharacterized protein</fullName>
    </submittedName>
</protein>
<name>A0A074ZZU6_OPIVI</name>
<dbReference type="RefSeq" id="XP_009175594.1">
    <property type="nucleotide sequence ID" value="XM_009177330.1"/>
</dbReference>
<gene>
    <name evidence="2" type="ORF">T265_10846</name>
</gene>
<dbReference type="KEGG" id="ovi:T265_10846"/>
<proteinExistence type="predicted"/>
<evidence type="ECO:0000313" key="2">
    <source>
        <dbReference type="EMBL" id="KER20654.1"/>
    </source>
</evidence>
<dbReference type="CTD" id="20325014"/>
<dbReference type="GeneID" id="20325014"/>
<evidence type="ECO:0000313" key="3">
    <source>
        <dbReference type="Proteomes" id="UP000054324"/>
    </source>
</evidence>
<keyword evidence="3" id="KW-1185">Reference proteome</keyword>
<accession>A0A074ZZU6</accession>
<reference evidence="2 3" key="1">
    <citation type="submission" date="2013-11" db="EMBL/GenBank/DDBJ databases">
        <title>Opisthorchis viverrini - life in the bile duct.</title>
        <authorList>
            <person name="Young N.D."/>
            <person name="Nagarajan N."/>
            <person name="Lin S.J."/>
            <person name="Korhonen P.K."/>
            <person name="Jex A.R."/>
            <person name="Hall R.S."/>
            <person name="Safavi-Hemami H."/>
            <person name="Kaewkong W."/>
            <person name="Bertrand D."/>
            <person name="Gao S."/>
            <person name="Seet Q."/>
            <person name="Wongkham S."/>
            <person name="Teh B.T."/>
            <person name="Wongkham C."/>
            <person name="Intapan P.M."/>
            <person name="Maleewong W."/>
            <person name="Yang X."/>
            <person name="Hu M."/>
            <person name="Wang Z."/>
            <person name="Hofmann A."/>
            <person name="Sternberg P.W."/>
            <person name="Tan P."/>
            <person name="Wang J."/>
            <person name="Gasser R.B."/>
        </authorList>
    </citation>
    <scope>NUCLEOTIDE SEQUENCE [LARGE SCALE GENOMIC DNA]</scope>
</reference>
<dbReference type="Proteomes" id="UP000054324">
    <property type="component" value="Unassembled WGS sequence"/>
</dbReference>
<sequence length="92" mass="10361">MNTTLNDNVTCKTPSSARSSSDIWTRNFRNPGIEDRRGESKISGLFVWGVSMVQRAMMDANETITTDWMAFITPADDSVIRLPCESLSFYAF</sequence>
<organism evidence="2 3">
    <name type="scientific">Opisthorchis viverrini</name>
    <name type="common">Southeast Asian liver fluke</name>
    <dbReference type="NCBI Taxonomy" id="6198"/>
    <lineage>
        <taxon>Eukaryota</taxon>
        <taxon>Metazoa</taxon>
        <taxon>Spiralia</taxon>
        <taxon>Lophotrochozoa</taxon>
        <taxon>Platyhelminthes</taxon>
        <taxon>Trematoda</taxon>
        <taxon>Digenea</taxon>
        <taxon>Opisthorchiida</taxon>
        <taxon>Opisthorchiata</taxon>
        <taxon>Opisthorchiidae</taxon>
        <taxon>Opisthorchis</taxon>
    </lineage>
</organism>
<dbReference type="EMBL" id="KL597034">
    <property type="protein sequence ID" value="KER20654.1"/>
    <property type="molecule type" value="Genomic_DNA"/>
</dbReference>
<feature type="region of interest" description="Disordered" evidence="1">
    <location>
        <begin position="1"/>
        <end position="22"/>
    </location>
</feature>